<keyword evidence="2" id="KW-1185">Reference proteome</keyword>
<sequence>MGHISDIKLIRTDTTLDLSQKAEKGMNFELCLAFIIYYQASSSLSGFWAFGFVVQNIFFKGLVCFEELSHLLYVNS</sequence>
<evidence type="ECO:0000313" key="1">
    <source>
        <dbReference type="EMBL" id="KFK34920.1"/>
    </source>
</evidence>
<dbReference type="GO" id="GO:0005773">
    <property type="term" value="C:vacuole"/>
    <property type="evidence" value="ECO:0007669"/>
    <property type="project" value="TreeGrafter"/>
</dbReference>
<gene>
    <name evidence="1" type="ordered locus">AALP_Aa5g210700</name>
</gene>
<evidence type="ECO:0000313" key="2">
    <source>
        <dbReference type="Proteomes" id="UP000029120"/>
    </source>
</evidence>
<dbReference type="OrthoDB" id="641444at2759"/>
<dbReference type="eggNOG" id="ENOG502SDI6">
    <property type="taxonomic scope" value="Eukaryota"/>
</dbReference>
<accession>A0A087GYG8</accession>
<dbReference type="AlphaFoldDB" id="A0A087GYG8"/>
<name>A0A087GYG8_ARAAL</name>
<dbReference type="Gramene" id="KFK34920">
    <property type="protein sequence ID" value="KFK34920"/>
    <property type="gene ID" value="AALP_AA5G210700"/>
</dbReference>
<dbReference type="PANTHER" id="PTHR34892:SF2">
    <property type="entry name" value="VACUOLAR ATP SYNTHASE CATALYTIC SUBUNIT-RELATED _ V-ATPASE-RELATED _ VACUOLAR PROTON PUMP-LIKE PROTEIN"/>
    <property type="match status" value="1"/>
</dbReference>
<organism evidence="1 2">
    <name type="scientific">Arabis alpina</name>
    <name type="common">Alpine rock-cress</name>
    <dbReference type="NCBI Taxonomy" id="50452"/>
    <lineage>
        <taxon>Eukaryota</taxon>
        <taxon>Viridiplantae</taxon>
        <taxon>Streptophyta</taxon>
        <taxon>Embryophyta</taxon>
        <taxon>Tracheophyta</taxon>
        <taxon>Spermatophyta</taxon>
        <taxon>Magnoliopsida</taxon>
        <taxon>eudicotyledons</taxon>
        <taxon>Gunneridae</taxon>
        <taxon>Pentapetalae</taxon>
        <taxon>rosids</taxon>
        <taxon>malvids</taxon>
        <taxon>Brassicales</taxon>
        <taxon>Brassicaceae</taxon>
        <taxon>Arabideae</taxon>
        <taxon>Arabis</taxon>
    </lineage>
</organism>
<dbReference type="EMBL" id="CM002873">
    <property type="protein sequence ID" value="KFK34920.1"/>
    <property type="molecule type" value="Genomic_DNA"/>
</dbReference>
<dbReference type="PANTHER" id="PTHR34892">
    <property type="entry name" value="VACUOLAR ATP SYNTHASE CATALYTIC SUBUNIT-RELATED / V-ATPASE-RELATED / VACUOLAR PROTON PUMP-LIKE PROTEIN"/>
    <property type="match status" value="1"/>
</dbReference>
<reference evidence="2" key="1">
    <citation type="journal article" date="2015" name="Nat. Plants">
        <title>Genome expansion of Arabis alpina linked with retrotransposition and reduced symmetric DNA methylation.</title>
        <authorList>
            <person name="Willing E.M."/>
            <person name="Rawat V."/>
            <person name="Mandakova T."/>
            <person name="Maumus F."/>
            <person name="James G.V."/>
            <person name="Nordstroem K.J."/>
            <person name="Becker C."/>
            <person name="Warthmann N."/>
            <person name="Chica C."/>
            <person name="Szarzynska B."/>
            <person name="Zytnicki M."/>
            <person name="Albani M.C."/>
            <person name="Kiefer C."/>
            <person name="Bergonzi S."/>
            <person name="Castaings L."/>
            <person name="Mateos J.L."/>
            <person name="Berns M.C."/>
            <person name="Bujdoso N."/>
            <person name="Piofczyk T."/>
            <person name="de Lorenzo L."/>
            <person name="Barrero-Sicilia C."/>
            <person name="Mateos I."/>
            <person name="Piednoel M."/>
            <person name="Hagmann J."/>
            <person name="Chen-Min-Tao R."/>
            <person name="Iglesias-Fernandez R."/>
            <person name="Schuster S.C."/>
            <person name="Alonso-Blanco C."/>
            <person name="Roudier F."/>
            <person name="Carbonero P."/>
            <person name="Paz-Ares J."/>
            <person name="Davis S.J."/>
            <person name="Pecinka A."/>
            <person name="Quesneville H."/>
            <person name="Colot V."/>
            <person name="Lysak M.A."/>
            <person name="Weigel D."/>
            <person name="Coupland G."/>
            <person name="Schneeberger K."/>
        </authorList>
    </citation>
    <scope>NUCLEOTIDE SEQUENCE [LARGE SCALE GENOMIC DNA]</scope>
    <source>
        <strain evidence="2">cv. Pajares</strain>
    </source>
</reference>
<protein>
    <submittedName>
        <fullName evidence="1">Uncharacterized protein</fullName>
    </submittedName>
</protein>
<dbReference type="Proteomes" id="UP000029120">
    <property type="component" value="Chromosome 5"/>
</dbReference>
<proteinExistence type="predicted"/>